<reference evidence="2" key="1">
    <citation type="journal article" date="2019" name="Int. J. Syst. Evol. Microbiol.">
        <title>The Global Catalogue of Microorganisms (GCM) 10K type strain sequencing project: providing services to taxonomists for standard genome sequencing and annotation.</title>
        <authorList>
            <consortium name="The Broad Institute Genomics Platform"/>
            <consortium name="The Broad Institute Genome Sequencing Center for Infectious Disease"/>
            <person name="Wu L."/>
            <person name="Ma J."/>
        </authorList>
    </citation>
    <scope>NUCLEOTIDE SEQUENCE [LARGE SCALE GENOMIC DNA]</scope>
    <source>
        <strain evidence="2">CCUG 51308</strain>
    </source>
</reference>
<comment type="caution">
    <text evidence="1">The sequence shown here is derived from an EMBL/GenBank/DDBJ whole genome shotgun (WGS) entry which is preliminary data.</text>
</comment>
<evidence type="ECO:0000313" key="1">
    <source>
        <dbReference type="EMBL" id="MFC7292552.1"/>
    </source>
</evidence>
<keyword evidence="2" id="KW-1185">Reference proteome</keyword>
<gene>
    <name evidence="1" type="ORF">ACFQS8_13050</name>
</gene>
<accession>A0ABW2INC8</accession>
<dbReference type="Proteomes" id="UP001596492">
    <property type="component" value="Unassembled WGS sequence"/>
</dbReference>
<dbReference type="EMBL" id="JBHTBR010000005">
    <property type="protein sequence ID" value="MFC7292552.1"/>
    <property type="molecule type" value="Genomic_DNA"/>
</dbReference>
<sequence length="344" mass="38939">MSTARPLTYMCDETDPELTAEFLNWLKRFEVRTEEIDESSIHFPPDLILLGSRSETFMIMDPATTDGSHYVVLDNDPPKQVAKGVFRITTATMSGLEDEWKTLLRVIGRQIGMPSLPFRAKEIFEEGEDSLNIDFVELEESIKQADEARMERYTLTFARKAGTEFQRLVDAEDYTDEAGQAFISARYSERRGIEAAQNAREELGKSFSHTKPNTSGVCWGRIRWKKTEFVENILYEGETDGVDAHGFGVLSQDVNGRQQTYSGQFIRGERAGFGVGYDDVLTWVGAWMDDQPRGHGVFLQGKNQASANHVQGEVFVPILTKNYVFKKEQNKKLGRFKGKASKSL</sequence>
<evidence type="ECO:0000313" key="2">
    <source>
        <dbReference type="Proteomes" id="UP001596492"/>
    </source>
</evidence>
<dbReference type="SUPFAM" id="SSF82185">
    <property type="entry name" value="Histone H3 K4-specific methyltransferase SET7/9 N-terminal domain"/>
    <property type="match status" value="1"/>
</dbReference>
<organism evidence="1 2">
    <name type="scientific">Hirschia litorea</name>
    <dbReference type="NCBI Taxonomy" id="1199156"/>
    <lineage>
        <taxon>Bacteria</taxon>
        <taxon>Pseudomonadati</taxon>
        <taxon>Pseudomonadota</taxon>
        <taxon>Alphaproteobacteria</taxon>
        <taxon>Hyphomonadales</taxon>
        <taxon>Hyphomonadaceae</taxon>
        <taxon>Hirschia</taxon>
    </lineage>
</organism>
<protein>
    <submittedName>
        <fullName evidence="1">Uncharacterized protein</fullName>
    </submittedName>
</protein>
<dbReference type="RefSeq" id="WP_382168071.1">
    <property type="nucleotide sequence ID" value="NZ_JBHTBR010000005.1"/>
</dbReference>
<proteinExistence type="predicted"/>
<name>A0ABW2INC8_9PROT</name>